<reference evidence="1" key="1">
    <citation type="journal article" date="2015" name="Nature">
        <title>Complex archaea that bridge the gap between prokaryotes and eukaryotes.</title>
        <authorList>
            <person name="Spang A."/>
            <person name="Saw J.H."/>
            <person name="Jorgensen S.L."/>
            <person name="Zaremba-Niedzwiedzka K."/>
            <person name="Martijn J."/>
            <person name="Lind A.E."/>
            <person name="van Eijk R."/>
            <person name="Schleper C."/>
            <person name="Guy L."/>
            <person name="Ettema T.J."/>
        </authorList>
    </citation>
    <scope>NUCLEOTIDE SEQUENCE</scope>
</reference>
<accession>A0A0F9KU96</accession>
<dbReference type="AlphaFoldDB" id="A0A0F9KU96"/>
<protein>
    <submittedName>
        <fullName evidence="1">Uncharacterized protein</fullName>
    </submittedName>
</protein>
<evidence type="ECO:0000313" key="1">
    <source>
        <dbReference type="EMBL" id="KKM85899.1"/>
    </source>
</evidence>
<sequence>MSKAELEQEIERLKRENTRWESLYTTQVLWMDFHSREHDNDLSQLKIDWEQVLQDRIRELEEALERMLRRQAGIRVSTRTS</sequence>
<comment type="caution">
    <text evidence="1">The sequence shown here is derived from an EMBL/GenBank/DDBJ whole genome shotgun (WGS) entry which is preliminary data.</text>
</comment>
<gene>
    <name evidence="1" type="ORF">LCGC14_1284400</name>
</gene>
<name>A0A0F9KU96_9ZZZZ</name>
<organism evidence="1">
    <name type="scientific">marine sediment metagenome</name>
    <dbReference type="NCBI Taxonomy" id="412755"/>
    <lineage>
        <taxon>unclassified sequences</taxon>
        <taxon>metagenomes</taxon>
        <taxon>ecological metagenomes</taxon>
    </lineage>
</organism>
<dbReference type="EMBL" id="LAZR01007338">
    <property type="protein sequence ID" value="KKM85899.1"/>
    <property type="molecule type" value="Genomic_DNA"/>
</dbReference>
<proteinExistence type="predicted"/>